<evidence type="ECO:0000313" key="3">
    <source>
        <dbReference type="Proteomes" id="UP000297280"/>
    </source>
</evidence>
<reference evidence="2 3" key="1">
    <citation type="submission" date="2017-12" db="EMBL/GenBank/DDBJ databases">
        <title>Comparative genomics of Botrytis spp.</title>
        <authorList>
            <person name="Valero-Jimenez C.A."/>
            <person name="Tapia P."/>
            <person name="Veloso J."/>
            <person name="Silva-Moreno E."/>
            <person name="Staats M."/>
            <person name="Valdes J.H."/>
            <person name="Van Kan J.A.L."/>
        </authorList>
    </citation>
    <scope>NUCLEOTIDE SEQUENCE [LARGE SCALE GENOMIC DNA]</scope>
    <source>
        <strain evidence="2 3">MUCL3349</strain>
    </source>
</reference>
<sequence>MHFTRLAIPTLASLVAVQAHPGHDIKEEIAHIARAHEFRKREISSCYSKLKARGHYQRTTDRRHEILQNERAKRGLPIDTSIIKLRDLPKLSTRATPAPS</sequence>
<feature type="signal peptide" evidence="1">
    <location>
        <begin position="1"/>
        <end position="19"/>
    </location>
</feature>
<feature type="chain" id="PRO_5021424972" evidence="1">
    <location>
        <begin position="20"/>
        <end position="100"/>
    </location>
</feature>
<keyword evidence="1" id="KW-0732">Signal</keyword>
<protein>
    <submittedName>
        <fullName evidence="2">Uncharacterized protein</fullName>
    </submittedName>
</protein>
<keyword evidence="3" id="KW-1185">Reference proteome</keyword>
<accession>A0A4Z1KV52</accession>
<dbReference type="STRING" id="87229.A0A4Z1KV52"/>
<comment type="caution">
    <text evidence="2">The sequence shown here is derived from an EMBL/GenBank/DDBJ whole genome shotgun (WGS) entry which is preliminary data.</text>
</comment>
<organism evidence="2 3">
    <name type="scientific">Botrytis porri</name>
    <dbReference type="NCBI Taxonomy" id="87229"/>
    <lineage>
        <taxon>Eukaryota</taxon>
        <taxon>Fungi</taxon>
        <taxon>Dikarya</taxon>
        <taxon>Ascomycota</taxon>
        <taxon>Pezizomycotina</taxon>
        <taxon>Leotiomycetes</taxon>
        <taxon>Helotiales</taxon>
        <taxon>Sclerotiniaceae</taxon>
        <taxon>Botrytis</taxon>
    </lineage>
</organism>
<dbReference type="AlphaFoldDB" id="A0A4Z1KV52"/>
<dbReference type="Proteomes" id="UP000297280">
    <property type="component" value="Unassembled WGS sequence"/>
</dbReference>
<proteinExistence type="predicted"/>
<name>A0A4Z1KV52_9HELO</name>
<evidence type="ECO:0000313" key="2">
    <source>
        <dbReference type="EMBL" id="TGO88409.1"/>
    </source>
</evidence>
<gene>
    <name evidence="2" type="ORF">BPOR_0164g00140</name>
</gene>
<evidence type="ECO:0000256" key="1">
    <source>
        <dbReference type="SAM" id="SignalP"/>
    </source>
</evidence>
<dbReference type="EMBL" id="PQXO01000164">
    <property type="protein sequence ID" value="TGO88409.1"/>
    <property type="molecule type" value="Genomic_DNA"/>
</dbReference>